<dbReference type="OrthoDB" id="6630171at2759"/>
<evidence type="ECO:0000313" key="3">
    <source>
        <dbReference type="Proteomes" id="UP000770661"/>
    </source>
</evidence>
<evidence type="ECO:0000313" key="2">
    <source>
        <dbReference type="EMBL" id="KAG0698915.1"/>
    </source>
</evidence>
<proteinExistence type="predicted"/>
<name>A0A8J8WDG3_CHIOP</name>
<keyword evidence="3" id="KW-1185">Reference proteome</keyword>
<accession>A0A8J8WDG3</accession>
<evidence type="ECO:0008006" key="4">
    <source>
        <dbReference type="Google" id="ProtNLM"/>
    </source>
</evidence>
<organism evidence="2 3">
    <name type="scientific">Chionoecetes opilio</name>
    <name type="common">Atlantic snow crab</name>
    <name type="synonym">Cancer opilio</name>
    <dbReference type="NCBI Taxonomy" id="41210"/>
    <lineage>
        <taxon>Eukaryota</taxon>
        <taxon>Metazoa</taxon>
        <taxon>Ecdysozoa</taxon>
        <taxon>Arthropoda</taxon>
        <taxon>Crustacea</taxon>
        <taxon>Multicrustacea</taxon>
        <taxon>Malacostraca</taxon>
        <taxon>Eumalacostraca</taxon>
        <taxon>Eucarida</taxon>
        <taxon>Decapoda</taxon>
        <taxon>Pleocyemata</taxon>
        <taxon>Brachyura</taxon>
        <taxon>Eubrachyura</taxon>
        <taxon>Majoidea</taxon>
        <taxon>Majidae</taxon>
        <taxon>Chionoecetes</taxon>
    </lineage>
</organism>
<sequence>MTTTRQEEDNNDARDQGEEEKRKRGKCRKNKEIGKNMEKVKKFTLSSSCLLVRLLNPEKVDAVKSRLLFEVTEQAVLDTSEGSSPDEEDDFFKALRSPGPTATEGTNCTRLSNNMGKELESWCSEKQRNKLLEQAMFPALARAAWVDVLLSTTRPCPALERLFSQGSDIMKAKSASLTSDNFERLVFMKGNMDLLNMALSPEDSE</sequence>
<feature type="compositionally biased region" description="Basic and acidic residues" evidence="1">
    <location>
        <begin position="1"/>
        <end position="22"/>
    </location>
</feature>
<gene>
    <name evidence="2" type="ORF">GWK47_025915</name>
</gene>
<dbReference type="EMBL" id="JACEEZ010025640">
    <property type="protein sequence ID" value="KAG0698915.1"/>
    <property type="molecule type" value="Genomic_DNA"/>
</dbReference>
<reference evidence="2" key="1">
    <citation type="submission" date="2020-07" db="EMBL/GenBank/DDBJ databases">
        <title>The High-quality genome of the commercially important snow crab, Chionoecetes opilio.</title>
        <authorList>
            <person name="Jeong J.-H."/>
            <person name="Ryu S."/>
        </authorList>
    </citation>
    <scope>NUCLEOTIDE SEQUENCE</scope>
    <source>
        <strain evidence="2">MADBK_172401_WGS</strain>
        <tissue evidence="2">Digestive gland</tissue>
    </source>
</reference>
<dbReference type="Proteomes" id="UP000770661">
    <property type="component" value="Unassembled WGS sequence"/>
</dbReference>
<protein>
    <recommendedName>
        <fullName evidence="4">HAT C-terminal dimerisation domain-containing protein</fullName>
    </recommendedName>
</protein>
<dbReference type="AlphaFoldDB" id="A0A8J8WDG3"/>
<feature type="region of interest" description="Disordered" evidence="1">
    <location>
        <begin position="1"/>
        <end position="31"/>
    </location>
</feature>
<comment type="caution">
    <text evidence="2">The sequence shown here is derived from an EMBL/GenBank/DDBJ whole genome shotgun (WGS) entry which is preliminary data.</text>
</comment>
<evidence type="ECO:0000256" key="1">
    <source>
        <dbReference type="SAM" id="MobiDB-lite"/>
    </source>
</evidence>